<dbReference type="AlphaFoldDB" id="A0A374NWL0"/>
<organism evidence="2 3">
    <name type="scientific">Hungatella hathewayi</name>
    <dbReference type="NCBI Taxonomy" id="154046"/>
    <lineage>
        <taxon>Bacteria</taxon>
        <taxon>Bacillati</taxon>
        <taxon>Bacillota</taxon>
        <taxon>Clostridia</taxon>
        <taxon>Lachnospirales</taxon>
        <taxon>Lachnospiraceae</taxon>
        <taxon>Hungatella</taxon>
    </lineage>
</organism>
<reference evidence="2 3" key="1">
    <citation type="submission" date="2018-08" db="EMBL/GenBank/DDBJ databases">
        <title>A genome reference for cultivated species of the human gut microbiota.</title>
        <authorList>
            <person name="Zou Y."/>
            <person name="Xue W."/>
            <person name="Luo G."/>
        </authorList>
    </citation>
    <scope>NUCLEOTIDE SEQUENCE [LARGE SCALE GENOMIC DNA]</scope>
    <source>
        <strain evidence="2 3">TM09-12</strain>
    </source>
</reference>
<name>A0A374NWL0_9FIRM</name>
<sequence>MITLYTSIGHYRLVSGKNNVSYPVITANGKEHRLDTKELLLWSSLMWNLLTFDELKSLYGEKEAELHLLDEQDFERYLKRLVFRGLVTSGCGYTGLEALCDLLGYLYIKPITGGIVAKIYAFFHLIMNQPFRMAVQIFRKEKLNPCEKYVFRLSRNRRLSPSELIRDMETQKIILPSASPDYQQTVITAIANLYLKRLIIFDCL</sequence>
<evidence type="ECO:0000313" key="3">
    <source>
        <dbReference type="Proteomes" id="UP000263014"/>
    </source>
</evidence>
<comment type="caution">
    <text evidence="2">The sequence shown here is derived from an EMBL/GenBank/DDBJ whole genome shotgun (WGS) entry which is preliminary data.</text>
</comment>
<dbReference type="Proteomes" id="UP001055091">
    <property type="component" value="Unassembled WGS sequence"/>
</dbReference>
<gene>
    <name evidence="1" type="ORF">CE91St55_05160</name>
    <name evidence="2" type="ORF">DXD79_32520</name>
</gene>
<dbReference type="RefSeq" id="WP_117624147.1">
    <property type="nucleotide sequence ID" value="NZ_BQNJ01000001.1"/>
</dbReference>
<reference evidence="1" key="2">
    <citation type="submission" date="2022-01" db="EMBL/GenBank/DDBJ databases">
        <title>Novel bile acid biosynthetic pathways are enriched in the microbiome of centenarians.</title>
        <authorList>
            <person name="Sato Y."/>
            <person name="Atarashi K."/>
            <person name="Plichta R.D."/>
            <person name="Arai Y."/>
            <person name="Sasajima S."/>
            <person name="Kearney M.S."/>
            <person name="Suda W."/>
            <person name="Takeshita K."/>
            <person name="Sasaki T."/>
            <person name="Okamoto S."/>
            <person name="Skelly N.A."/>
            <person name="Okamura Y."/>
            <person name="Vlamakis H."/>
            <person name="Li Y."/>
            <person name="Tanoue T."/>
            <person name="Takei H."/>
            <person name="Nittono H."/>
            <person name="Narushima S."/>
            <person name="Irie J."/>
            <person name="Itoh H."/>
            <person name="Moriya K."/>
            <person name="Sugiura Y."/>
            <person name="Suematsu M."/>
            <person name="Moritoki N."/>
            <person name="Shibata S."/>
            <person name="Littman R.D."/>
            <person name="Fischbach A.M."/>
            <person name="Uwamino Y."/>
            <person name="Inoue T."/>
            <person name="Honda A."/>
            <person name="Hattori M."/>
            <person name="Murai T."/>
            <person name="Xavier J.R."/>
            <person name="Hirose N."/>
            <person name="Honda K."/>
        </authorList>
    </citation>
    <scope>NUCLEOTIDE SEQUENCE</scope>
    <source>
        <strain evidence="1">CE91-St55</strain>
    </source>
</reference>
<dbReference type="EMBL" id="BQNJ01000001">
    <property type="protein sequence ID" value="GKG98534.1"/>
    <property type="molecule type" value="Genomic_DNA"/>
</dbReference>
<protein>
    <submittedName>
        <fullName evidence="2">Uncharacterized protein</fullName>
    </submittedName>
</protein>
<evidence type="ECO:0000313" key="1">
    <source>
        <dbReference type="EMBL" id="GKG98534.1"/>
    </source>
</evidence>
<accession>A0A374NWL0</accession>
<dbReference type="EMBL" id="QSON01000033">
    <property type="protein sequence ID" value="RGI95246.1"/>
    <property type="molecule type" value="Genomic_DNA"/>
</dbReference>
<evidence type="ECO:0000313" key="2">
    <source>
        <dbReference type="EMBL" id="RGI95246.1"/>
    </source>
</evidence>
<dbReference type="Proteomes" id="UP000263014">
    <property type="component" value="Unassembled WGS sequence"/>
</dbReference>
<proteinExistence type="predicted"/>